<feature type="transmembrane region" description="Helical" evidence="1">
    <location>
        <begin position="7"/>
        <end position="26"/>
    </location>
</feature>
<evidence type="ECO:0000256" key="1">
    <source>
        <dbReference type="SAM" id="Phobius"/>
    </source>
</evidence>
<keyword evidence="3" id="KW-1185">Reference proteome</keyword>
<comment type="caution">
    <text evidence="2">The sequence shown here is derived from an EMBL/GenBank/DDBJ whole genome shotgun (WGS) entry which is preliminary data.</text>
</comment>
<keyword evidence="1" id="KW-0812">Transmembrane</keyword>
<gene>
    <name evidence="2" type="ORF">EQG63_11700</name>
</gene>
<evidence type="ECO:0000313" key="3">
    <source>
        <dbReference type="Proteomes" id="UP000290283"/>
    </source>
</evidence>
<reference evidence="3" key="1">
    <citation type="submission" date="2019-01" db="EMBL/GenBank/DDBJ databases">
        <title>Cytophagaceae bacterium strain CAR-16.</title>
        <authorList>
            <person name="Chen W.-M."/>
        </authorList>
    </citation>
    <scope>NUCLEOTIDE SEQUENCE [LARGE SCALE GENOMIC DNA]</scope>
    <source>
        <strain evidence="3">LLJ-11</strain>
    </source>
</reference>
<dbReference type="AlphaFoldDB" id="A0A4Q1K018"/>
<protein>
    <submittedName>
        <fullName evidence="2">Uncharacterized protein</fullName>
    </submittedName>
</protein>
<keyword evidence="1" id="KW-1133">Transmembrane helix</keyword>
<evidence type="ECO:0000313" key="2">
    <source>
        <dbReference type="EMBL" id="RXR16283.1"/>
    </source>
</evidence>
<name>A0A4Q1K018_9FLAO</name>
<dbReference type="EMBL" id="SBKO01000006">
    <property type="protein sequence ID" value="RXR16283.1"/>
    <property type="molecule type" value="Genomic_DNA"/>
</dbReference>
<dbReference type="OrthoDB" id="1179771at2"/>
<dbReference type="Proteomes" id="UP000290283">
    <property type="component" value="Unassembled WGS sequence"/>
</dbReference>
<organism evidence="2 3">
    <name type="scientific">Flavobacterium amnicola</name>
    <dbReference type="NCBI Taxonomy" id="2506422"/>
    <lineage>
        <taxon>Bacteria</taxon>
        <taxon>Pseudomonadati</taxon>
        <taxon>Bacteroidota</taxon>
        <taxon>Flavobacteriia</taxon>
        <taxon>Flavobacteriales</taxon>
        <taxon>Flavobacteriaceae</taxon>
        <taxon>Flavobacterium</taxon>
    </lineage>
</organism>
<sequence length="77" mass="8637">MSKKVKAFLYNLLGFAAIFIPVRILLSTYTNLEGLLIPLTAFVVGTLAAPKFQTVQTNEGEKLFMKWLFSKGVKEIK</sequence>
<proteinExistence type="predicted"/>
<keyword evidence="1" id="KW-0472">Membrane</keyword>
<dbReference type="RefSeq" id="WP_129436561.1">
    <property type="nucleotide sequence ID" value="NZ_SBKO01000006.1"/>
</dbReference>
<accession>A0A4Q1K018</accession>